<gene>
    <name evidence="1" type="ORF">DPMN_001117</name>
</gene>
<comment type="caution">
    <text evidence="1">The sequence shown here is derived from an EMBL/GenBank/DDBJ whole genome shotgun (WGS) entry which is preliminary data.</text>
</comment>
<evidence type="ECO:0000313" key="1">
    <source>
        <dbReference type="EMBL" id="KAH3877255.1"/>
    </source>
</evidence>
<protein>
    <submittedName>
        <fullName evidence="1">Uncharacterized protein</fullName>
    </submittedName>
</protein>
<dbReference type="EMBL" id="JAIWYP010000001">
    <property type="protein sequence ID" value="KAH3877255.1"/>
    <property type="molecule type" value="Genomic_DNA"/>
</dbReference>
<proteinExistence type="predicted"/>
<reference evidence="1" key="1">
    <citation type="journal article" date="2019" name="bioRxiv">
        <title>The Genome of the Zebra Mussel, Dreissena polymorpha: A Resource for Invasive Species Research.</title>
        <authorList>
            <person name="McCartney M.A."/>
            <person name="Auch B."/>
            <person name="Kono T."/>
            <person name="Mallez S."/>
            <person name="Zhang Y."/>
            <person name="Obille A."/>
            <person name="Becker A."/>
            <person name="Abrahante J.E."/>
            <person name="Garbe J."/>
            <person name="Badalamenti J.P."/>
            <person name="Herman A."/>
            <person name="Mangelson H."/>
            <person name="Liachko I."/>
            <person name="Sullivan S."/>
            <person name="Sone E.D."/>
            <person name="Koren S."/>
            <person name="Silverstein K.A.T."/>
            <person name="Beckman K.B."/>
            <person name="Gohl D.M."/>
        </authorList>
    </citation>
    <scope>NUCLEOTIDE SEQUENCE</scope>
    <source>
        <strain evidence="1">Duluth1</strain>
        <tissue evidence="1">Whole animal</tissue>
    </source>
</reference>
<reference evidence="1" key="2">
    <citation type="submission" date="2020-11" db="EMBL/GenBank/DDBJ databases">
        <authorList>
            <person name="McCartney M.A."/>
            <person name="Auch B."/>
            <person name="Kono T."/>
            <person name="Mallez S."/>
            <person name="Becker A."/>
            <person name="Gohl D.M."/>
            <person name="Silverstein K.A.T."/>
            <person name="Koren S."/>
            <person name="Bechman K.B."/>
            <person name="Herman A."/>
            <person name="Abrahante J.E."/>
            <person name="Garbe J."/>
        </authorList>
    </citation>
    <scope>NUCLEOTIDE SEQUENCE</scope>
    <source>
        <strain evidence="1">Duluth1</strain>
        <tissue evidence="1">Whole animal</tissue>
    </source>
</reference>
<organism evidence="1 2">
    <name type="scientific">Dreissena polymorpha</name>
    <name type="common">Zebra mussel</name>
    <name type="synonym">Mytilus polymorpha</name>
    <dbReference type="NCBI Taxonomy" id="45954"/>
    <lineage>
        <taxon>Eukaryota</taxon>
        <taxon>Metazoa</taxon>
        <taxon>Spiralia</taxon>
        <taxon>Lophotrochozoa</taxon>
        <taxon>Mollusca</taxon>
        <taxon>Bivalvia</taxon>
        <taxon>Autobranchia</taxon>
        <taxon>Heteroconchia</taxon>
        <taxon>Euheterodonta</taxon>
        <taxon>Imparidentia</taxon>
        <taxon>Neoheterodontei</taxon>
        <taxon>Myida</taxon>
        <taxon>Dreissenoidea</taxon>
        <taxon>Dreissenidae</taxon>
        <taxon>Dreissena</taxon>
    </lineage>
</organism>
<sequence length="115" mass="13219">MESNALRLFFGITLTICGIFFTCRVSHCEATPRDKMRAAQVRQQYAMYVWTTGFDPAVSGCTRTKFMEWDTHGICFTHTWNNEAKRAWLWNTCNVAGREVSLVFISDVTDSRLHG</sequence>
<keyword evidence="2" id="KW-1185">Reference proteome</keyword>
<dbReference type="AlphaFoldDB" id="A0A9D4MJH3"/>
<dbReference type="Proteomes" id="UP000828390">
    <property type="component" value="Unassembled WGS sequence"/>
</dbReference>
<accession>A0A9D4MJH3</accession>
<evidence type="ECO:0000313" key="2">
    <source>
        <dbReference type="Proteomes" id="UP000828390"/>
    </source>
</evidence>
<name>A0A9D4MJH3_DREPO</name>